<evidence type="ECO:0000313" key="1">
    <source>
        <dbReference type="EMBL" id="JAA86767.1"/>
    </source>
</evidence>
<organism evidence="1">
    <name type="scientific">Pararge aegeria</name>
    <name type="common">speckled wood butterfly</name>
    <dbReference type="NCBI Taxonomy" id="116150"/>
    <lineage>
        <taxon>Eukaryota</taxon>
        <taxon>Metazoa</taxon>
        <taxon>Ecdysozoa</taxon>
        <taxon>Arthropoda</taxon>
        <taxon>Hexapoda</taxon>
        <taxon>Insecta</taxon>
        <taxon>Pterygota</taxon>
        <taxon>Neoptera</taxon>
        <taxon>Endopterygota</taxon>
        <taxon>Lepidoptera</taxon>
        <taxon>Glossata</taxon>
        <taxon>Ditrysia</taxon>
        <taxon>Papilionoidea</taxon>
        <taxon>Nymphalidae</taxon>
        <taxon>Satyrinae</taxon>
        <taxon>Satyrini</taxon>
        <taxon>Parargina</taxon>
        <taxon>Pararge</taxon>
    </lineage>
</organism>
<sequence length="78" mass="9380">MYNIILAARLWSLGLKRWQWRAYRVCTNRSDDIKRKKSPVAIVKDLLVRGVKYKICIYIFDRVKVNYGIFYIVLKRAI</sequence>
<reference evidence="1" key="1">
    <citation type="journal article" date="2013" name="BMC Genomics">
        <title>Unscrambling butterfly oogenesis.</title>
        <authorList>
            <person name="Carter J.M."/>
            <person name="Baker S.C."/>
            <person name="Pink R."/>
            <person name="Carter D.R."/>
            <person name="Collins A."/>
            <person name="Tomlin J."/>
            <person name="Gibbs M."/>
            <person name="Breuker C.J."/>
        </authorList>
    </citation>
    <scope>NUCLEOTIDE SEQUENCE</scope>
    <source>
        <tissue evidence="1">Ovary</tissue>
    </source>
</reference>
<dbReference type="EMBL" id="GAIX01005793">
    <property type="protein sequence ID" value="JAA86767.1"/>
    <property type="molecule type" value="Transcribed_RNA"/>
</dbReference>
<reference evidence="1" key="2">
    <citation type="submission" date="2013-05" db="EMBL/GenBank/DDBJ databases">
        <authorList>
            <person name="Carter J.-M."/>
            <person name="Baker S.C."/>
            <person name="Pink R."/>
            <person name="Carter D.R.F."/>
            <person name="Collins A."/>
            <person name="Tomlin J."/>
            <person name="Gibbs M."/>
            <person name="Breuker C.J."/>
        </authorList>
    </citation>
    <scope>NUCLEOTIDE SEQUENCE</scope>
    <source>
        <tissue evidence="1">Ovary</tissue>
    </source>
</reference>
<proteinExistence type="predicted"/>
<accession>S4PX22</accession>
<name>S4PX22_9NEOP</name>
<protein>
    <submittedName>
        <fullName evidence="1">Uncharacterized protein</fullName>
    </submittedName>
</protein>
<dbReference type="AlphaFoldDB" id="S4PX22"/>